<protein>
    <recommendedName>
        <fullName evidence="9">Transcription initiation factor TFIID subunit 8</fullName>
    </recommendedName>
</protein>
<dbReference type="Gene3D" id="1.10.20.10">
    <property type="entry name" value="Histone, subunit A"/>
    <property type="match status" value="1"/>
</dbReference>
<proteinExistence type="inferred from homology"/>
<feature type="region of interest" description="Disordered" evidence="6">
    <location>
        <begin position="389"/>
        <end position="477"/>
    </location>
</feature>
<feature type="compositionally biased region" description="Basic residues" evidence="6">
    <location>
        <begin position="468"/>
        <end position="477"/>
    </location>
</feature>
<keyword evidence="8" id="KW-1185">Reference proteome</keyword>
<evidence type="ECO:0000256" key="4">
    <source>
        <dbReference type="ARBA" id="ARBA00023163"/>
    </source>
</evidence>
<feature type="region of interest" description="Disordered" evidence="6">
    <location>
        <begin position="1"/>
        <end position="23"/>
    </location>
</feature>
<dbReference type="GO" id="GO:0005634">
    <property type="term" value="C:nucleus"/>
    <property type="evidence" value="ECO:0007669"/>
    <property type="project" value="UniProtKB-SubCell"/>
</dbReference>
<comment type="similarity">
    <text evidence="2">Belongs to the TAF9 family.</text>
</comment>
<comment type="subcellular location">
    <subcellularLocation>
        <location evidence="1">Nucleus</location>
    </subcellularLocation>
</comment>
<dbReference type="PANTHER" id="PTHR48068:SF4">
    <property type="entry name" value="TATA-BOX BINDING PROTEIN ASSOCIATED FACTOR 9"/>
    <property type="match status" value="1"/>
</dbReference>
<keyword evidence="5" id="KW-0539">Nucleus</keyword>
<evidence type="ECO:0000256" key="5">
    <source>
        <dbReference type="ARBA" id="ARBA00023242"/>
    </source>
</evidence>
<dbReference type="Proteomes" id="UP001516023">
    <property type="component" value="Unassembled WGS sequence"/>
</dbReference>
<comment type="caution">
    <text evidence="7">The sequence shown here is derived from an EMBL/GenBank/DDBJ whole genome shotgun (WGS) entry which is preliminary data.</text>
</comment>
<evidence type="ECO:0000256" key="1">
    <source>
        <dbReference type="ARBA" id="ARBA00004123"/>
    </source>
</evidence>
<organism evidence="7 8">
    <name type="scientific">Cyclotella cryptica</name>
    <dbReference type="NCBI Taxonomy" id="29204"/>
    <lineage>
        <taxon>Eukaryota</taxon>
        <taxon>Sar</taxon>
        <taxon>Stramenopiles</taxon>
        <taxon>Ochrophyta</taxon>
        <taxon>Bacillariophyta</taxon>
        <taxon>Coscinodiscophyceae</taxon>
        <taxon>Thalassiosirophycidae</taxon>
        <taxon>Stephanodiscales</taxon>
        <taxon>Stephanodiscaceae</taxon>
        <taxon>Cyclotella</taxon>
    </lineage>
</organism>
<dbReference type="InterPro" id="IPR009072">
    <property type="entry name" value="Histone-fold"/>
</dbReference>
<dbReference type="InterPro" id="IPR003162">
    <property type="entry name" value="TFIID-31"/>
</dbReference>
<evidence type="ECO:0008006" key="9">
    <source>
        <dbReference type="Google" id="ProtNLM"/>
    </source>
</evidence>
<evidence type="ECO:0000313" key="7">
    <source>
        <dbReference type="EMBL" id="KAL3775950.1"/>
    </source>
</evidence>
<feature type="compositionally biased region" description="Polar residues" evidence="6">
    <location>
        <begin position="389"/>
        <end position="404"/>
    </location>
</feature>
<dbReference type="AlphaFoldDB" id="A0ABD3NQ67"/>
<feature type="compositionally biased region" description="Polar residues" evidence="6">
    <location>
        <begin position="443"/>
        <end position="452"/>
    </location>
</feature>
<reference evidence="7 8" key="1">
    <citation type="journal article" date="2020" name="G3 (Bethesda)">
        <title>Improved Reference Genome for Cyclotella cryptica CCMP332, a Model for Cell Wall Morphogenesis, Salinity Adaptation, and Lipid Production in Diatoms (Bacillariophyta).</title>
        <authorList>
            <person name="Roberts W.R."/>
            <person name="Downey K.M."/>
            <person name="Ruck E.C."/>
            <person name="Traller J.C."/>
            <person name="Alverson A.J."/>
        </authorList>
    </citation>
    <scope>NUCLEOTIDE SEQUENCE [LARGE SCALE GENOMIC DNA]</scope>
    <source>
        <strain evidence="7 8">CCMP332</strain>
    </source>
</reference>
<evidence type="ECO:0000313" key="8">
    <source>
        <dbReference type="Proteomes" id="UP001516023"/>
    </source>
</evidence>
<feature type="region of interest" description="Disordered" evidence="6">
    <location>
        <begin position="41"/>
        <end position="165"/>
    </location>
</feature>
<feature type="compositionally biased region" description="Low complexity" evidence="6">
    <location>
        <begin position="100"/>
        <end position="159"/>
    </location>
</feature>
<dbReference type="Pfam" id="PF02291">
    <property type="entry name" value="TFIID-31kDa"/>
    <property type="match status" value="1"/>
</dbReference>
<gene>
    <name evidence="7" type="ORF">HJC23_011650</name>
</gene>
<evidence type="ECO:0000256" key="2">
    <source>
        <dbReference type="ARBA" id="ARBA00007646"/>
    </source>
</evidence>
<dbReference type="EMBL" id="JABMIG020000520">
    <property type="protein sequence ID" value="KAL3775950.1"/>
    <property type="molecule type" value="Genomic_DNA"/>
</dbReference>
<keyword evidence="4" id="KW-0804">Transcription</keyword>
<evidence type="ECO:0000256" key="6">
    <source>
        <dbReference type="SAM" id="MobiDB-lite"/>
    </source>
</evidence>
<name>A0ABD3NQ67_9STRA</name>
<accession>A0ABD3NQ67</accession>
<dbReference type="InterPro" id="IPR051431">
    <property type="entry name" value="TFIID_subunit_9"/>
</dbReference>
<feature type="compositionally biased region" description="Low complexity" evidence="6">
    <location>
        <begin position="9"/>
        <end position="23"/>
    </location>
</feature>
<sequence>MPPKPLPLTAPAASASSTPNLAKPSAISTAVATAIASVTASTAATKKSQLKRKSSTGSTDSKSVKKRKTNVKAAKPGASTVKPLSSIIKSKEDAKRKASSKLLSKQSSTSASPKSASKTASKTASPTKTSTSSISATNKSKTTKSTNPTPQLTKLQKAQQTKRDITNLDSIEQAFRQDREVWCPPEPTGGWMYRTGGAEVGGNSWMGAVNGKENQQNQQQRLRQQQQGGLLFDETLLLQNALSYNNLTLSSLTPEAYASLLEQARRYALELLVDAQDYAMHASRTSVASLIPADLLLAAEMRGDVDGVPSTLPRYEEMMDYASDVNRKPLPPIPVDCYNGVALPPVEEQLTFRTFDVVNGATVVQKMMKGGELPLASVEVGLVKRSSGNGMDSILTKKSGSNEISGGESPTKPSKIEPGKNTASYGAGKGRQIAIHLKDNTGEKSSLGASNKTSEESSGKLAASKAGSKNKRKLTEL</sequence>
<evidence type="ECO:0000256" key="3">
    <source>
        <dbReference type="ARBA" id="ARBA00023015"/>
    </source>
</evidence>
<keyword evidence="3" id="KW-0805">Transcription regulation</keyword>
<dbReference type="PANTHER" id="PTHR48068">
    <property type="entry name" value="TAF9 RNA POLYMERASE II, TATA BOX-BINDING PROTEIN (TBP)-ASSOCIATED FACTOR"/>
    <property type="match status" value="1"/>
</dbReference>